<keyword evidence="4" id="KW-0472">Membrane</keyword>
<reference evidence="6 7" key="1">
    <citation type="journal article" date="2014" name="Genome Announc.">
        <title>Draft Genome Sequence of Cytophaga fermentans JCM 21142T, a Facultative Anaerobe Isolated from Marine Mud.</title>
        <authorList>
            <person name="Starns D."/>
            <person name="Oshima K."/>
            <person name="Suda W."/>
            <person name="Iino T."/>
            <person name="Yuki M."/>
            <person name="Inoue J."/>
            <person name="Kitamura K."/>
            <person name="Iida T."/>
            <person name="Darby A."/>
            <person name="Hattori M."/>
            <person name="Ohkuma M."/>
        </authorList>
    </citation>
    <scope>NUCLEOTIDE SEQUENCE [LARGE SCALE GENOMIC DNA]</scope>
    <source>
        <strain evidence="6 7">JCM 21142</strain>
    </source>
</reference>
<dbReference type="eggNOG" id="COG1538">
    <property type="taxonomic scope" value="Bacteria"/>
</dbReference>
<protein>
    <submittedName>
        <fullName evidence="6">Type I secretion outer membrane protein</fullName>
    </submittedName>
</protein>
<dbReference type="PANTHER" id="PTHR30026:SF20">
    <property type="entry name" value="OUTER MEMBRANE PROTEIN TOLC"/>
    <property type="match status" value="1"/>
</dbReference>
<comment type="subcellular location">
    <subcellularLocation>
        <location evidence="1">Cell outer membrane</location>
    </subcellularLocation>
</comment>
<name>W7XVZ2_9BACT</name>
<evidence type="ECO:0000313" key="6">
    <source>
        <dbReference type="EMBL" id="GAF02425.1"/>
    </source>
</evidence>
<sequence>MLIQEIVAQIDGQTQRFKMGTNYSSSFGARAEQLLFDGSYLVGLQASKVYVRLSDNAKEKTDIEIKQAVAEVYFLASMAEKNIQEFERSLKINEKTYQETKVYFDNGMKEDIDVDQIKLMVNESRRLYQEALRQKAITMAILKFSMGYDIDKPLIVTESVTELLSPIPLNPELDFEMNTHIDYKTLLTQIDIQGLDIKNQKTLALPRLTGFASYDYTMLGDQLNDLINTDAAAIGLTLSIPIFSSGSRSAQLKQKKLELTKLTVEKQMLEQSLKRDLLVAETNLKNGKIQYDNAKEALDISTRIYHKSLVKFKNGIMNSLQLSQIENSMIEAVITLSQASSNYFNMYINYQKITSQL</sequence>
<comment type="caution">
    <text evidence="6">The sequence shown here is derived from an EMBL/GenBank/DDBJ whole genome shotgun (WGS) entry which is preliminary data.</text>
</comment>
<organism evidence="6 7">
    <name type="scientific">Saccharicrinis fermentans DSM 9555 = JCM 21142</name>
    <dbReference type="NCBI Taxonomy" id="869213"/>
    <lineage>
        <taxon>Bacteria</taxon>
        <taxon>Pseudomonadati</taxon>
        <taxon>Bacteroidota</taxon>
        <taxon>Bacteroidia</taxon>
        <taxon>Marinilabiliales</taxon>
        <taxon>Marinilabiliaceae</taxon>
        <taxon>Saccharicrinis</taxon>
    </lineage>
</organism>
<dbReference type="EMBL" id="BAMD01000009">
    <property type="protein sequence ID" value="GAF02425.1"/>
    <property type="molecule type" value="Genomic_DNA"/>
</dbReference>
<dbReference type="GO" id="GO:0015288">
    <property type="term" value="F:porin activity"/>
    <property type="evidence" value="ECO:0007669"/>
    <property type="project" value="TreeGrafter"/>
</dbReference>
<dbReference type="GO" id="GO:0009279">
    <property type="term" value="C:cell outer membrane"/>
    <property type="evidence" value="ECO:0007669"/>
    <property type="project" value="UniProtKB-SubCell"/>
</dbReference>
<dbReference type="PANTHER" id="PTHR30026">
    <property type="entry name" value="OUTER MEMBRANE PROTEIN TOLC"/>
    <property type="match status" value="1"/>
</dbReference>
<keyword evidence="7" id="KW-1185">Reference proteome</keyword>
<dbReference type="InterPro" id="IPR051906">
    <property type="entry name" value="TolC-like"/>
</dbReference>
<dbReference type="Proteomes" id="UP000019402">
    <property type="component" value="Unassembled WGS sequence"/>
</dbReference>
<evidence type="ECO:0000256" key="2">
    <source>
        <dbReference type="ARBA" id="ARBA00022452"/>
    </source>
</evidence>
<keyword evidence="3" id="KW-0812">Transmembrane</keyword>
<evidence type="ECO:0000256" key="5">
    <source>
        <dbReference type="ARBA" id="ARBA00023237"/>
    </source>
</evidence>
<accession>W7XVZ2</accession>
<dbReference type="SUPFAM" id="SSF56954">
    <property type="entry name" value="Outer membrane efflux proteins (OEP)"/>
    <property type="match status" value="1"/>
</dbReference>
<dbReference type="GO" id="GO:1990281">
    <property type="term" value="C:efflux pump complex"/>
    <property type="evidence" value="ECO:0007669"/>
    <property type="project" value="TreeGrafter"/>
</dbReference>
<keyword evidence="5" id="KW-0998">Cell outer membrane</keyword>
<dbReference type="STRING" id="869213.GCA_000517085_03437"/>
<evidence type="ECO:0000256" key="1">
    <source>
        <dbReference type="ARBA" id="ARBA00004442"/>
    </source>
</evidence>
<keyword evidence="2" id="KW-1134">Transmembrane beta strand</keyword>
<evidence type="ECO:0000256" key="4">
    <source>
        <dbReference type="ARBA" id="ARBA00023136"/>
    </source>
</evidence>
<dbReference type="RefSeq" id="WP_152541695.1">
    <property type="nucleotide sequence ID" value="NZ_BAMD01000009.1"/>
</dbReference>
<dbReference type="Gene3D" id="1.20.1600.10">
    <property type="entry name" value="Outer membrane efflux proteins (OEP)"/>
    <property type="match status" value="1"/>
</dbReference>
<dbReference type="OrthoDB" id="367883at2"/>
<evidence type="ECO:0000256" key="3">
    <source>
        <dbReference type="ARBA" id="ARBA00022692"/>
    </source>
</evidence>
<dbReference type="GO" id="GO:0015562">
    <property type="term" value="F:efflux transmembrane transporter activity"/>
    <property type="evidence" value="ECO:0007669"/>
    <property type="project" value="InterPro"/>
</dbReference>
<evidence type="ECO:0000313" key="7">
    <source>
        <dbReference type="Proteomes" id="UP000019402"/>
    </source>
</evidence>
<gene>
    <name evidence="6" type="ORF">JCM21142_31059</name>
</gene>
<proteinExistence type="predicted"/>
<dbReference type="AlphaFoldDB" id="W7XVZ2"/>